<name>A0A9D1REV1_9FIRM</name>
<dbReference type="Proteomes" id="UP000824205">
    <property type="component" value="Unassembled WGS sequence"/>
</dbReference>
<gene>
    <name evidence="1" type="ORF">IAA48_02125</name>
</gene>
<protein>
    <submittedName>
        <fullName evidence="1">Uncharacterized protein</fullName>
    </submittedName>
</protein>
<accession>A0A9D1REV1</accession>
<proteinExistence type="predicted"/>
<evidence type="ECO:0000313" key="2">
    <source>
        <dbReference type="Proteomes" id="UP000824205"/>
    </source>
</evidence>
<dbReference type="EMBL" id="DXGE01000010">
    <property type="protein sequence ID" value="HIW85271.1"/>
    <property type="molecule type" value="Genomic_DNA"/>
</dbReference>
<comment type="caution">
    <text evidence="1">The sequence shown here is derived from an EMBL/GenBank/DDBJ whole genome shotgun (WGS) entry which is preliminary data.</text>
</comment>
<sequence>MPNPCAKQVEHYLAKWKTLPNYTAQEDSLNKLFWQLYPRNDDINDVLAKTAILNDFYSTNIFSTYTVAKHIVDLDIDDRLAAGDLTVVNDIAKVEINGSQKNLYSFATKYCSHHNDKIYPIFDRYVERVLLYFRDKDGFFDFKKPDLKNCIKLCEIIKAFQAFYNLKSYTLKEMDKYMWLLGKEYMPNSYSHR</sequence>
<dbReference type="AlphaFoldDB" id="A0A9D1REV1"/>
<reference evidence="1" key="2">
    <citation type="submission" date="2021-04" db="EMBL/GenBank/DDBJ databases">
        <authorList>
            <person name="Gilroy R."/>
        </authorList>
    </citation>
    <scope>NUCLEOTIDE SEQUENCE</scope>
    <source>
        <strain evidence="1">421</strain>
    </source>
</reference>
<reference evidence="1" key="1">
    <citation type="journal article" date="2021" name="PeerJ">
        <title>Extensive microbial diversity within the chicken gut microbiome revealed by metagenomics and culture.</title>
        <authorList>
            <person name="Gilroy R."/>
            <person name="Ravi A."/>
            <person name="Getino M."/>
            <person name="Pursley I."/>
            <person name="Horton D.L."/>
            <person name="Alikhan N.F."/>
            <person name="Baker D."/>
            <person name="Gharbi K."/>
            <person name="Hall N."/>
            <person name="Watson M."/>
            <person name="Adriaenssens E.M."/>
            <person name="Foster-Nyarko E."/>
            <person name="Jarju S."/>
            <person name="Secka A."/>
            <person name="Antonio M."/>
            <person name="Oren A."/>
            <person name="Chaudhuri R.R."/>
            <person name="La Ragione R."/>
            <person name="Hildebrand F."/>
            <person name="Pallen M.J."/>
        </authorList>
    </citation>
    <scope>NUCLEOTIDE SEQUENCE</scope>
    <source>
        <strain evidence="1">421</strain>
    </source>
</reference>
<evidence type="ECO:0000313" key="1">
    <source>
        <dbReference type="EMBL" id="HIW85271.1"/>
    </source>
</evidence>
<organism evidence="1 2">
    <name type="scientific">Candidatus Eubacterium faecipullorum</name>
    <dbReference type="NCBI Taxonomy" id="2838571"/>
    <lineage>
        <taxon>Bacteria</taxon>
        <taxon>Bacillati</taxon>
        <taxon>Bacillota</taxon>
        <taxon>Clostridia</taxon>
        <taxon>Eubacteriales</taxon>
        <taxon>Eubacteriaceae</taxon>
        <taxon>Eubacterium</taxon>
    </lineage>
</organism>